<reference evidence="4 5" key="1">
    <citation type="submission" date="2014-11" db="EMBL/GenBank/DDBJ databases">
        <title>Genetic blueprint of the zoonotic pathogen Toxocara canis.</title>
        <authorList>
            <person name="Zhu X.-Q."/>
            <person name="Korhonen P.K."/>
            <person name="Cai H."/>
            <person name="Young N.D."/>
            <person name="Nejsum P."/>
            <person name="von Samson-Himmelstjerna G."/>
            <person name="Boag P.R."/>
            <person name="Tan P."/>
            <person name="Li Q."/>
            <person name="Min J."/>
            <person name="Yang Y."/>
            <person name="Wang X."/>
            <person name="Fang X."/>
            <person name="Hall R.S."/>
            <person name="Hofmann A."/>
            <person name="Sternberg P.W."/>
            <person name="Jex A.R."/>
            <person name="Gasser R.B."/>
        </authorList>
    </citation>
    <scope>NUCLEOTIDE SEQUENCE [LARGE SCALE GENOMIC DNA]</scope>
    <source>
        <strain evidence="4">PN_DK_2014</strain>
    </source>
</reference>
<protein>
    <submittedName>
        <fullName evidence="4">UPF0378-like protein</fullName>
    </submittedName>
</protein>
<keyword evidence="1" id="KW-0175">Coiled coil</keyword>
<accession>A0A0B2V4S6</accession>
<dbReference type="EMBL" id="JPKZ01002486">
    <property type="protein sequence ID" value="KHN76553.1"/>
    <property type="molecule type" value="Genomic_DNA"/>
</dbReference>
<dbReference type="Pfam" id="PF10344">
    <property type="entry name" value="Hobbit"/>
    <property type="match status" value="4"/>
</dbReference>
<evidence type="ECO:0000256" key="1">
    <source>
        <dbReference type="SAM" id="Coils"/>
    </source>
</evidence>
<dbReference type="Proteomes" id="UP000031036">
    <property type="component" value="Unassembled WGS sequence"/>
</dbReference>
<proteinExistence type="predicted"/>
<organism evidence="4 5">
    <name type="scientific">Toxocara canis</name>
    <name type="common">Canine roundworm</name>
    <dbReference type="NCBI Taxonomy" id="6265"/>
    <lineage>
        <taxon>Eukaryota</taxon>
        <taxon>Metazoa</taxon>
        <taxon>Ecdysozoa</taxon>
        <taxon>Nematoda</taxon>
        <taxon>Chromadorea</taxon>
        <taxon>Rhabditida</taxon>
        <taxon>Spirurina</taxon>
        <taxon>Ascaridomorpha</taxon>
        <taxon>Ascaridoidea</taxon>
        <taxon>Toxocaridae</taxon>
        <taxon>Toxocara</taxon>
    </lineage>
</organism>
<dbReference type="InterPro" id="IPR045167">
    <property type="entry name" value="Hobbit"/>
</dbReference>
<evidence type="ECO:0000256" key="2">
    <source>
        <dbReference type="SAM" id="MobiDB-lite"/>
    </source>
</evidence>
<comment type="caution">
    <text evidence="4">The sequence shown here is derived from an EMBL/GenBank/DDBJ whole genome shotgun (WGS) entry which is preliminary data.</text>
</comment>
<dbReference type="PANTHER" id="PTHR15678:SF6">
    <property type="entry name" value="BRIDGE-LIKE LIPID TRANSFER PROTEIN FAMILY MEMBER 2"/>
    <property type="match status" value="1"/>
</dbReference>
<dbReference type="STRING" id="6265.A0A0B2V4S6"/>
<gene>
    <name evidence="4" type="ORF">Tcan_11489</name>
</gene>
<dbReference type="OMA" id="KSANAFC"/>
<keyword evidence="5" id="KW-1185">Reference proteome</keyword>
<evidence type="ECO:0000259" key="3">
    <source>
        <dbReference type="SMART" id="SM01214"/>
    </source>
</evidence>
<dbReference type="PANTHER" id="PTHR15678">
    <property type="entry name" value="ANTIGEN MLAA-22-RELATED"/>
    <property type="match status" value="1"/>
</dbReference>
<evidence type="ECO:0000313" key="4">
    <source>
        <dbReference type="EMBL" id="KHN76553.1"/>
    </source>
</evidence>
<feature type="coiled-coil region" evidence="1">
    <location>
        <begin position="1885"/>
        <end position="1946"/>
    </location>
</feature>
<dbReference type="SMART" id="SM01214">
    <property type="entry name" value="Fmp27_GFWDK"/>
    <property type="match status" value="1"/>
</dbReference>
<evidence type="ECO:0000313" key="5">
    <source>
        <dbReference type="Proteomes" id="UP000031036"/>
    </source>
</evidence>
<dbReference type="InterPro" id="IPR019441">
    <property type="entry name" value="FMP27/BLTP2/Hobbit_GFWDK_RBG"/>
</dbReference>
<dbReference type="OrthoDB" id="1562405at2759"/>
<feature type="region of interest" description="Disordered" evidence="2">
    <location>
        <begin position="1565"/>
        <end position="1590"/>
    </location>
</feature>
<feature type="domain" description="FMP27/BLTP2/Hobbit GFWDK motif-containing RBG unit" evidence="3">
    <location>
        <begin position="1072"/>
        <end position="1204"/>
    </location>
</feature>
<sequence length="2369" mass="269317">MDIVIVLVALVAVVLLVWRYLGWVISRIVAHYCGCESVRLGRCGFFYIQHIKLCLHSGITVEVDELRLSSSLFNAHFTKPLILTAGDVRIEGERKVCSSSDSSEKRSHKIVFAADFERLLHWLQYAGAVVRTARVVFIDAVPGCLLHSTFQAVQLDAFRDREGKPLILTAGDVRIEGERKVCSSSDSSEKRSHKIVFAADFERLLHWLQYAGAVVRTARVVFIDAVPGCLLHSTFQAVQLDAFRDREGVQLELICRLAQAKLFSRGRAQHTAPLLELSLAISLCADLTISKVRLRRITISITNPLLSISDGLLEYLREHSVITKSGPSRALKSAQESEYRLFNASLLSNVKLDVDNLTFRYVAVMDTQMNTRTVSATLGSVAASVEGGDRVSVVLAAIHFSDQSPRSHFKCSDFVVNLTKECRYDVPQYFSFDIRVFNPWLLLCQNDLATWIDYIRQLERRLTNKGGFDDDFASESSPEGSRECSRSKMCERWSISISAEVNALRSRLMTISSRDIDVGVDLITFNASNNFSTVEMGVEYLWVRREASFDDASLFSFERHVWGTAVVMGAALAQFSQSSKQKLLQMQLDECHFEYEDELAQQIASFVCALLPSEGASLSRTDSWTDVVSTSRLEPTEFIIQISAKKLAVFLTARQASFIVVAMDQTRIDAVPSASTVSILADNLKIGQGPIVGTETVCWDRNGKMTTLHACGQGGRLIARCSRVKDTLNFILLADAPVTLVWDPLVHVILLDTYRSAMKIHEDLFAKRAVKSATSYLITFTINTSHSVMLQFRLPREHIMRWEVPSLHVQRDDNITFKMPHFIVRMDSHPILTLEKFSVQRRAIDARMDLGRAEFSNLYNRTNKVWSWSADSVAFIFPYQYNFAAAFDELISAWKWIKLVHGLKPKPFTFDSPLPSDLSFSIKNASFEMNDDPFEVQLQTNYELMVDEVYECERRRQMLDQKLEQLRKAHPLLPQSKVDELHRSLLKKNAEIYVERSKKTSQPRTHLVIWTISNLEIHAYADKSLHGKDNAVKVLRLFNPEAPYPAEGMEFSTLWARAIELDFNEWVVQFRDYPLPYMLMKDGHFWGHVVGAEHLAGSRSMRNCTVTLPEPWGDYVVDRNMCPLKFYYDLECEIANLNCTYGPCWEPCLSMISLCWSNVSAPSRDPSAVLPFWDKIRLLFHGRLSMLCKHLVTSMLASTDPYNSTELVEISWKDFEFDWITGQLCMQTDVDTFVRTASKYDDSRVLHLPGFKFSVIMNWACIGDPHDHHSAQPCAPDKLPDYSSTNHEHDSYRAFRSTHLDLILNLEVRPQSELSSDSQYPQILLYANTFKWLEFLKNTMTTVNRPVKRGSLFSGNQSKKSQLSRHFKHVRLNITLPRFLISYWMSFSSSHGFRMISESLHLTSSMELHIARSGEPSDGVTRRRSSKWSVSHVSAQLANVQMHLFGDNTRPMSDKFITKNNDDSFFIGLDRLSYIRESMPLAEGGIRISLGDGSDGGVAVHRLTIHDLRASWTPENRDTCLAIADGIHKAHILRKILSNDALKVCNFTEATTPSAAVGRSISVSGSKMNTARPTAESEKSPGRSRFGSEGQMVEENDMLQKLIDEAGTKLVAYSEEATDVPSDLLHGIALCSAEDVFLTNWQIDLINSQAVLRGKERDGFVLLTAARASVTQRFHFPVWKKSQLLGKRSWCAVLSGMQYFAPLVMAQQQGQQSGSPSSTHKEQFRWLSRDVIEEKACSDPNISDKLDNYISTGEAVGGVVAEQGSSAQSSAKLQLQRVASRCSCQMYFCYFSDTLDIDTHNMPLPMADLDEAAEVWGQREPVDCFTLKHNMLEVSTNPQQYEMVMNIVNQLVLFVDPRKKETEGRRQRLRFQWQVKSTDEVRMAISSMQAELRDVIAVIRSLERRTFFLSRQLLENPNDVVVLEAIKEVTAEIEDLKKNQVVLSDELAMTISCYKEKQVERMRQLVDLTEDEHALVARRFEVCFEDCIWRLTESDGQIALAEMQIRNFLYTRTARINNSGEHLLEIGTVKVTNLLPDSIYTVSDDVCFVFVLRYTRTARINNSGEHLLEIGTVKVTNLLPDSIYTVSDDVCFVFVLRYTRTARINNSGEHLLEIGTVKVTNLLPDSIYTHTLQAQNTSQAKTERQPSIRVVCRDMAPVGGICVKEHFEINVSPMVAQITYRFFEKMMAYFFPGRNIDKEDQQYLDTADDQQSAQGVSVRQWLRGAVNGSFRRTTESNHHLRDDIDRMKERAQKNNVFLYIKIPEVPFIVSYKGNKDKNIEDVDRFQLVFPLCEYHDKNWTWLDLALAIKQRCRRVLLQQFMKQKLLRNRLMGVADRDTGEVDEEEKKRIVLGTAIIPDKDKKKAKKSGG</sequence>
<name>A0A0B2V4S6_TOXCA</name>